<evidence type="ECO:0000259" key="15">
    <source>
        <dbReference type="Pfam" id="PF01602"/>
    </source>
</evidence>
<keyword evidence="5" id="KW-0597">Phosphoprotein</keyword>
<evidence type="ECO:0000256" key="5">
    <source>
        <dbReference type="ARBA" id="ARBA00022553"/>
    </source>
</evidence>
<keyword evidence="3 13" id="KW-0813">Transport</keyword>
<evidence type="ECO:0000256" key="9">
    <source>
        <dbReference type="ARBA" id="ARBA00023034"/>
    </source>
</evidence>
<evidence type="ECO:0000256" key="8">
    <source>
        <dbReference type="ARBA" id="ARBA00022927"/>
    </source>
</evidence>
<evidence type="ECO:0000256" key="10">
    <source>
        <dbReference type="ARBA" id="ARBA00023136"/>
    </source>
</evidence>
<dbReference type="Gene3D" id="3.30.310.10">
    <property type="entry name" value="TATA-Binding Protein"/>
    <property type="match status" value="1"/>
</dbReference>
<dbReference type="STRING" id="559304.G8YC07"/>
<dbReference type="OrthoDB" id="1074925at2759"/>
<dbReference type="Pfam" id="PF01602">
    <property type="entry name" value="Adaptin_N"/>
    <property type="match status" value="1"/>
</dbReference>
<dbReference type="SUPFAM" id="SSF55711">
    <property type="entry name" value="Subdomain of clathrin and coatomer appendage domain"/>
    <property type="match status" value="1"/>
</dbReference>
<dbReference type="PANTHER" id="PTHR10261:SF0">
    <property type="entry name" value="COATOMER SUBUNIT GAMMA-2"/>
    <property type="match status" value="1"/>
</dbReference>
<keyword evidence="19" id="KW-1185">Reference proteome</keyword>
<dbReference type="FunFam" id="1.25.10.10:FF:000368">
    <property type="entry name" value="Coatomer subunit gamma"/>
    <property type="match status" value="1"/>
</dbReference>
<dbReference type="FunFam" id="3.30.310.10:FF:000008">
    <property type="entry name" value="Coatomer subunit gamma"/>
    <property type="match status" value="1"/>
</dbReference>
<gene>
    <name evidence="18" type="primary">Piso0_002215</name>
    <name evidence="18" type="ORF">GNLVRS01_PISO0J07181g</name>
</gene>
<dbReference type="GO" id="GO:0006891">
    <property type="term" value="P:intra-Golgi vesicle-mediated transport"/>
    <property type="evidence" value="ECO:0007669"/>
    <property type="project" value="TreeGrafter"/>
</dbReference>
<evidence type="ECO:0000256" key="3">
    <source>
        <dbReference type="ARBA" id="ARBA00022448"/>
    </source>
</evidence>
<dbReference type="GO" id="GO:0005793">
    <property type="term" value="C:endoplasmic reticulum-Golgi intermediate compartment"/>
    <property type="evidence" value="ECO:0007669"/>
    <property type="project" value="TreeGrafter"/>
</dbReference>
<evidence type="ECO:0000256" key="4">
    <source>
        <dbReference type="ARBA" id="ARBA00022490"/>
    </source>
</evidence>
<dbReference type="InterPro" id="IPR037067">
    <property type="entry name" value="Coatomer_gsu_app_sf"/>
</dbReference>
<evidence type="ECO:0000256" key="6">
    <source>
        <dbReference type="ARBA" id="ARBA00022737"/>
    </source>
</evidence>
<dbReference type="Pfam" id="PF16381">
    <property type="entry name" value="Coatomer_g_Cpla"/>
    <property type="match status" value="1"/>
</dbReference>
<accession>G8YC07</accession>
<evidence type="ECO:0000313" key="19">
    <source>
        <dbReference type="Proteomes" id="UP000005222"/>
    </source>
</evidence>
<feature type="domain" description="Coatomer subunit gamma C-terminal" evidence="17">
    <location>
        <begin position="873"/>
        <end position="984"/>
    </location>
</feature>
<dbReference type="FunCoup" id="G8YC07">
    <property type="interactions" value="2035"/>
</dbReference>
<keyword evidence="8 13" id="KW-0653">Protein transport</keyword>
<dbReference type="Proteomes" id="UP000005222">
    <property type="component" value="Chromosome J"/>
</dbReference>
<protein>
    <recommendedName>
        <fullName evidence="13">Coatomer subunit gamma</fullName>
    </recommendedName>
</protein>
<keyword evidence="9 13" id="KW-0333">Golgi apparatus</keyword>
<dbReference type="GO" id="GO:0006888">
    <property type="term" value="P:endoplasmic reticulum to Golgi vesicle-mediated transport"/>
    <property type="evidence" value="ECO:0007669"/>
    <property type="project" value="TreeGrafter"/>
</dbReference>
<evidence type="ECO:0000256" key="7">
    <source>
        <dbReference type="ARBA" id="ARBA00022892"/>
    </source>
</evidence>
<proteinExistence type="inferred from homology"/>
<comment type="subunit">
    <text evidence="13">Oligomeric complex.</text>
</comment>
<comment type="function">
    <text evidence="12 13">The coatomer is a cytosolic protein complex that binds to dilysine motifs and reversibly associates with Golgi non-clathrin-coated vesicles, which further mediate biosynthetic protein transport from the ER, via the Golgi up to the trans Golgi network. Coatomer complex is required for budding from Golgi membranes, and is essential for the retrograde Golgi-to-ER transport of dilysine-tagged proteins.</text>
</comment>
<name>G8YC07_PICSO</name>
<keyword evidence="10 13" id="KW-0472">Membrane</keyword>
<dbReference type="HOGENOM" id="CLU_010353_2_0_1"/>
<evidence type="ECO:0000256" key="11">
    <source>
        <dbReference type="ARBA" id="ARBA00023329"/>
    </source>
</evidence>
<comment type="subcellular location">
    <subcellularLocation>
        <location evidence="13">Cytoplasm</location>
    </subcellularLocation>
    <subcellularLocation>
        <location evidence="1 13">Golgi apparatus membrane</location>
        <topology evidence="1 13">Peripheral membrane protein</topology>
        <orientation evidence="1 13">Cytoplasmic side</orientation>
    </subcellularLocation>
    <subcellularLocation>
        <location evidence="13">Cytoplasmic vesicle</location>
        <location evidence="13">COPI-coated vesicle membrane</location>
        <topology evidence="13">Peripheral membrane protein</topology>
        <orientation evidence="13">Cytoplasmic side</orientation>
    </subcellularLocation>
</comment>
<dbReference type="PIRSF" id="PIRSF037093">
    <property type="entry name" value="Coatomer_gamma_subunit"/>
    <property type="match status" value="1"/>
</dbReference>
<feature type="domain" description="Coatomer gamma subunit appendage Ig-like subdomain" evidence="16">
    <location>
        <begin position="719"/>
        <end position="870"/>
    </location>
</feature>
<dbReference type="Gene3D" id="1.25.10.10">
    <property type="entry name" value="Leucine-rich Repeat Variant"/>
    <property type="match status" value="2"/>
</dbReference>
<keyword evidence="11 13" id="KW-0968">Cytoplasmic vesicle</keyword>
<evidence type="ECO:0000259" key="16">
    <source>
        <dbReference type="Pfam" id="PF08752"/>
    </source>
</evidence>
<evidence type="ECO:0000313" key="18">
    <source>
        <dbReference type="EMBL" id="CCE82488.1"/>
    </source>
</evidence>
<evidence type="ECO:0000256" key="12">
    <source>
        <dbReference type="ARBA" id="ARBA00025536"/>
    </source>
</evidence>
<feature type="domain" description="Clathrin/coatomer adaptor adaptin-like N-terminal" evidence="15">
    <location>
        <begin position="70"/>
        <end position="620"/>
    </location>
</feature>
<evidence type="ECO:0000259" key="17">
    <source>
        <dbReference type="Pfam" id="PF16381"/>
    </source>
</evidence>
<organism evidence="18 19">
    <name type="scientific">Pichia sorbitophila (strain ATCC MYA-4447 / BCRC 22081 / CBS 7064 / NBRC 10061 / NRRL Y-12695)</name>
    <name type="common">Hybrid yeast</name>
    <dbReference type="NCBI Taxonomy" id="559304"/>
    <lineage>
        <taxon>Eukaryota</taxon>
        <taxon>Fungi</taxon>
        <taxon>Dikarya</taxon>
        <taxon>Ascomycota</taxon>
        <taxon>Saccharomycotina</taxon>
        <taxon>Pichiomycetes</taxon>
        <taxon>Debaryomycetaceae</taxon>
        <taxon>Millerozyma</taxon>
    </lineage>
</organism>
<dbReference type="InterPro" id="IPR016024">
    <property type="entry name" value="ARM-type_fold"/>
</dbReference>
<dbReference type="GO" id="GO:0005783">
    <property type="term" value="C:endoplasmic reticulum"/>
    <property type="evidence" value="ECO:0007669"/>
    <property type="project" value="TreeGrafter"/>
</dbReference>
<dbReference type="GO" id="GO:0009306">
    <property type="term" value="P:protein secretion"/>
    <property type="evidence" value="ECO:0007669"/>
    <property type="project" value="TreeGrafter"/>
</dbReference>
<dbReference type="EMBL" id="FO082050">
    <property type="protein sequence ID" value="CCE82488.1"/>
    <property type="molecule type" value="Genomic_DNA"/>
</dbReference>
<dbReference type="Gene3D" id="2.60.40.1480">
    <property type="entry name" value="Coatomer, gamma subunit, appendage domain"/>
    <property type="match status" value="1"/>
</dbReference>
<dbReference type="InterPro" id="IPR009028">
    <property type="entry name" value="Coatomer/calthrin_app_sub_C"/>
</dbReference>
<keyword evidence="6" id="KW-0677">Repeat</keyword>
<dbReference type="Pfam" id="PF08752">
    <property type="entry name" value="COP-gamma_platf"/>
    <property type="match status" value="1"/>
</dbReference>
<dbReference type="PANTHER" id="PTHR10261">
    <property type="entry name" value="COATOMER SUBUNIT GAMMA"/>
    <property type="match status" value="1"/>
</dbReference>
<dbReference type="InterPro" id="IPR032154">
    <property type="entry name" value="Coatomer_g_Cpla"/>
</dbReference>
<dbReference type="InParanoid" id="G8YC07"/>
<dbReference type="GO" id="GO:0030126">
    <property type="term" value="C:COPI vesicle coat"/>
    <property type="evidence" value="ECO:0007669"/>
    <property type="project" value="InterPro"/>
</dbReference>
<dbReference type="InterPro" id="IPR002553">
    <property type="entry name" value="Clathrin/coatomer_adapt-like_N"/>
</dbReference>
<feature type="region of interest" description="Disordered" evidence="14">
    <location>
        <begin position="685"/>
        <end position="710"/>
    </location>
</feature>
<keyword evidence="7 13" id="KW-0931">ER-Golgi transport</keyword>
<dbReference type="AlphaFoldDB" id="G8YC07"/>
<dbReference type="InterPro" id="IPR013041">
    <property type="entry name" value="Clathrin_app_Ig-like_sf"/>
</dbReference>
<keyword evidence="4 13" id="KW-0963">Cytoplasm</keyword>
<evidence type="ECO:0000256" key="13">
    <source>
        <dbReference type="PIRNR" id="PIRNR037093"/>
    </source>
</evidence>
<dbReference type="InterPro" id="IPR011989">
    <property type="entry name" value="ARM-like"/>
</dbReference>
<dbReference type="GO" id="GO:0005198">
    <property type="term" value="F:structural molecule activity"/>
    <property type="evidence" value="ECO:0007669"/>
    <property type="project" value="InterPro"/>
</dbReference>
<comment type="similarity">
    <text evidence="2 13">Belongs to the COPG family.</text>
</comment>
<evidence type="ECO:0000256" key="1">
    <source>
        <dbReference type="ARBA" id="ARBA00004255"/>
    </source>
</evidence>
<reference evidence="18 19" key="1">
    <citation type="journal article" date="2012" name="G3 (Bethesda)">
        <title>Pichia sorbitophila, an interspecies yeast hybrid reveals early steps of genome resolution following polyploidization.</title>
        <authorList>
            <person name="Leh Louis V."/>
            <person name="Despons L."/>
            <person name="Friedrich A."/>
            <person name="Martin T."/>
            <person name="Durrens P."/>
            <person name="Casaregola S."/>
            <person name="Neuveglise C."/>
            <person name="Fairhead C."/>
            <person name="Marck C."/>
            <person name="Cruz J.A."/>
            <person name="Straub M.L."/>
            <person name="Kugler V."/>
            <person name="Sacerdot C."/>
            <person name="Uzunov Z."/>
            <person name="Thierry A."/>
            <person name="Weiss S."/>
            <person name="Bleykasten C."/>
            <person name="De Montigny J."/>
            <person name="Jacques N."/>
            <person name="Jung P."/>
            <person name="Lemaire M."/>
            <person name="Mallet S."/>
            <person name="Morel G."/>
            <person name="Richard G.F."/>
            <person name="Sarkar A."/>
            <person name="Savel G."/>
            <person name="Schacherer J."/>
            <person name="Seret M.L."/>
            <person name="Talla E."/>
            <person name="Samson G."/>
            <person name="Jubin C."/>
            <person name="Poulain J."/>
            <person name="Vacherie B."/>
            <person name="Barbe V."/>
            <person name="Pelletier E."/>
            <person name="Sherman D.J."/>
            <person name="Westhof E."/>
            <person name="Weissenbach J."/>
            <person name="Baret P.V."/>
            <person name="Wincker P."/>
            <person name="Gaillardin C."/>
            <person name="Dujon B."/>
            <person name="Souciet J.L."/>
        </authorList>
    </citation>
    <scope>NUCLEOTIDE SEQUENCE [LARGE SCALE GENOMIC DNA]</scope>
    <source>
        <strain evidence="19">ATCC MYA-4447 / BCRC 22081 / CBS 7064 / NBRC 10061 / NRRL Y-12695</strain>
    </source>
</reference>
<dbReference type="eggNOG" id="KOG1078">
    <property type="taxonomic scope" value="Eukaryota"/>
</dbReference>
<dbReference type="SUPFAM" id="SSF49348">
    <property type="entry name" value="Clathrin adaptor appendage domain"/>
    <property type="match status" value="1"/>
</dbReference>
<sequence>MILRITYYISNTNQSAGGKTKKLHVRIYEYQSGFYKHLSIVHISSVLRMSAQLYKKNDAYSTSSGQLPDKMTIFQECLQQFNLSPVNAKKCRQLLAKLLRLLYHGEKFPSSESTTLFFSISKLFQHKDLSLRQMVYLTIKELSATSQDILMVTSSIMKDIQGGDLIYKPNAIRTLANVLDASTVSASERLFKNCLVDRNPIVSSAALISSYKLLPIAKDVVKRFTNETLETIQSLKQFPSNQFQLHEYYGSATTNLPSTSYMYQYHALGLLYHLRNHDKMALMKLITSLSDGSSLKNSLSIIQLIRYINKILSDDKSLITHLFPILSGFLKHKSDMVEIEACKTLIDLQHLINESDFMNIITTLQKLLSVPRTSTRFAAIRLINKISIKNPEKIIVVNLELESLINDSNRSISTLAITTLLKTMGAGTINDTGGEGVDRLIGKMTSLMDEITEDFKIVIIEAIENLALKFPSKHKRLVSFLTDLLRDEGSLELKSTIVDALFDLIKFLPDEGAKKLILMNLCEFIEDCEFTELSVRILHLLGDEGPNTSNPSYYIRHIYNRLVLENSIIRSSAVIALAKFAIVCGGDVSKNIEVLLNRCLNDVDDEVRDRASVSLNFIHNSRKDLIINEFQYDLGALEGKLTHYLNEAAFDNSFDINEVGVISSEELKSIDYNRKLTKLDSTSFAESSANERDAEDLTTNGKGGDDSNNDVANALLKQQEYAQQLSAIPEFESYGKLSSSSPASYLTEKENEFVVTAVKHFFIESQKLVVQYNITNTLNHLVIQDVSVIAQPDNELYTEDLIISLENLQPEQTGTVYVSFSTPNIDDEELLVAFGNTLSYTNKEIIDEKGNIDETDEGWSEEYQIEDLEVLAGDFVHPLYNSNFTAVYEQLSFEESAVVSLKNTKTLEIGVEKLLKQLNMMPLDGSEYVPSDSTSHTLKLFGKDVWGTKVGALVKLASAGGKVVAKVSVKSENDKVAKLVAESIN</sequence>
<dbReference type="SUPFAM" id="SSF48371">
    <property type="entry name" value="ARM repeat"/>
    <property type="match status" value="1"/>
</dbReference>
<dbReference type="InterPro" id="IPR012295">
    <property type="entry name" value="TBP_dom_sf"/>
</dbReference>
<evidence type="ECO:0000256" key="14">
    <source>
        <dbReference type="SAM" id="MobiDB-lite"/>
    </source>
</evidence>
<evidence type="ECO:0000256" key="2">
    <source>
        <dbReference type="ARBA" id="ARBA00010720"/>
    </source>
</evidence>
<dbReference type="GO" id="GO:0000139">
    <property type="term" value="C:Golgi membrane"/>
    <property type="evidence" value="ECO:0007669"/>
    <property type="project" value="UniProtKB-SubCell"/>
</dbReference>
<dbReference type="GO" id="GO:0006886">
    <property type="term" value="P:intracellular protein transport"/>
    <property type="evidence" value="ECO:0007669"/>
    <property type="project" value="InterPro"/>
</dbReference>
<dbReference type="InterPro" id="IPR017106">
    <property type="entry name" value="Coatomer_gsu"/>
</dbReference>
<dbReference type="FunFam" id="2.60.40.1480:FF:000001">
    <property type="entry name" value="Coatomer subunit gamma"/>
    <property type="match status" value="1"/>
</dbReference>
<dbReference type="InterPro" id="IPR013040">
    <property type="entry name" value="Coatomer_gsu_app_Ig-like_dom"/>
</dbReference>
<dbReference type="OMA" id="RTIVECM"/>